<dbReference type="Proteomes" id="UP000078516">
    <property type="component" value="Unassembled WGS sequence"/>
</dbReference>
<keyword evidence="3" id="KW-0808">Transferase</keyword>
<dbReference type="InterPro" id="IPR005218">
    <property type="entry name" value="Diacylglycerol/lipid_kinase"/>
</dbReference>
<dbReference type="PANTHER" id="PTHR12358:SF54">
    <property type="entry name" value="SPHINGOSINE KINASE RELATED PROTEIN"/>
    <property type="match status" value="1"/>
</dbReference>
<dbReference type="InterPro" id="IPR045540">
    <property type="entry name" value="YegS/DAGK_C"/>
</dbReference>
<protein>
    <submittedName>
        <fullName evidence="9">Diacylglycerol kinase</fullName>
    </submittedName>
</protein>
<comment type="caution">
    <text evidence="9">The sequence shown here is derived from an EMBL/GenBank/DDBJ whole genome shotgun (WGS) entry which is preliminary data.</text>
</comment>
<dbReference type="RefSeq" id="WP_067482990.1">
    <property type="nucleotide sequence ID" value="NZ_CP023074.1"/>
</dbReference>
<keyword evidence="8" id="KW-1208">Phospholipid metabolism</keyword>
<dbReference type="GO" id="GO:0008654">
    <property type="term" value="P:phospholipid biosynthetic process"/>
    <property type="evidence" value="ECO:0007669"/>
    <property type="project" value="UniProtKB-KW"/>
</dbReference>
<dbReference type="GO" id="GO:0016301">
    <property type="term" value="F:kinase activity"/>
    <property type="evidence" value="ECO:0007669"/>
    <property type="project" value="UniProtKB-KW"/>
</dbReference>
<evidence type="ECO:0000256" key="3">
    <source>
        <dbReference type="ARBA" id="ARBA00022679"/>
    </source>
</evidence>
<dbReference type="PANTHER" id="PTHR12358">
    <property type="entry name" value="SPHINGOSINE KINASE"/>
    <property type="match status" value="1"/>
</dbReference>
<dbReference type="AlphaFoldDB" id="A0A179ESG5"/>
<evidence type="ECO:0000256" key="7">
    <source>
        <dbReference type="ARBA" id="ARBA00023209"/>
    </source>
</evidence>
<dbReference type="InterPro" id="IPR017438">
    <property type="entry name" value="ATP-NAD_kinase_N"/>
</dbReference>
<dbReference type="Pfam" id="PF19279">
    <property type="entry name" value="YegS_C"/>
    <property type="match status" value="1"/>
</dbReference>
<dbReference type="Pfam" id="PF00781">
    <property type="entry name" value="DAGK_cat"/>
    <property type="match status" value="1"/>
</dbReference>
<keyword evidence="7" id="KW-0444">Lipid biosynthesis</keyword>
<evidence type="ECO:0000256" key="2">
    <source>
        <dbReference type="ARBA" id="ARBA00005983"/>
    </source>
</evidence>
<dbReference type="GeneID" id="77488155"/>
<dbReference type="InterPro" id="IPR050187">
    <property type="entry name" value="Lipid_Phosphate_FormReg"/>
</dbReference>
<evidence type="ECO:0000313" key="10">
    <source>
        <dbReference type="Proteomes" id="UP000078516"/>
    </source>
</evidence>
<reference evidence="9 10" key="1">
    <citation type="submission" date="2016-04" db="EMBL/GenBank/DDBJ databases">
        <title>Draft genome of an Enterococcus thailandicus strain isolated from bovine feces.</title>
        <authorList>
            <person name="Beukers A.G."/>
            <person name="Zaheer R."/>
            <person name="Goji N."/>
            <person name="Cook S.R."/>
            <person name="Amoako K."/>
            <person name="Chaves A.V."/>
            <person name="Ward M.P."/>
            <person name="Mcallister T.A."/>
        </authorList>
    </citation>
    <scope>NUCLEOTIDE SEQUENCE [LARGE SCALE GENOMIC DNA]</scope>
    <source>
        <strain evidence="9 10">F0711D 46</strain>
    </source>
</reference>
<name>A0A179ESG5_ENTTH</name>
<evidence type="ECO:0000256" key="8">
    <source>
        <dbReference type="ARBA" id="ARBA00023264"/>
    </source>
</evidence>
<evidence type="ECO:0000256" key="1">
    <source>
        <dbReference type="ARBA" id="ARBA00001946"/>
    </source>
</evidence>
<dbReference type="Gene3D" id="2.60.200.40">
    <property type="match status" value="1"/>
</dbReference>
<keyword evidence="7" id="KW-0443">Lipid metabolism</keyword>
<evidence type="ECO:0000313" key="9">
    <source>
        <dbReference type="EMBL" id="OAQ56175.1"/>
    </source>
</evidence>
<dbReference type="EMBL" id="LWMN01000011">
    <property type="protein sequence ID" value="OAQ56175.1"/>
    <property type="molecule type" value="Genomic_DNA"/>
</dbReference>
<keyword evidence="10" id="KW-1185">Reference proteome</keyword>
<accession>A0A179ESG5</accession>
<dbReference type="NCBIfam" id="TIGR00147">
    <property type="entry name" value="YegS/Rv2252/BmrU family lipid kinase"/>
    <property type="match status" value="1"/>
</dbReference>
<dbReference type="SMART" id="SM00046">
    <property type="entry name" value="DAGKc"/>
    <property type="match status" value="1"/>
</dbReference>
<evidence type="ECO:0000256" key="4">
    <source>
        <dbReference type="ARBA" id="ARBA00022741"/>
    </source>
</evidence>
<keyword evidence="7" id="KW-0594">Phospholipid biosynthesis</keyword>
<dbReference type="KEGG" id="eth:CK496_10965"/>
<keyword evidence="5 9" id="KW-0418">Kinase</keyword>
<evidence type="ECO:0000256" key="6">
    <source>
        <dbReference type="ARBA" id="ARBA00022840"/>
    </source>
</evidence>
<dbReference type="GO" id="GO:0005524">
    <property type="term" value="F:ATP binding"/>
    <property type="evidence" value="ECO:0007669"/>
    <property type="project" value="UniProtKB-KW"/>
</dbReference>
<comment type="similarity">
    <text evidence="2">Belongs to the diacylglycerol/lipid kinase family.</text>
</comment>
<dbReference type="InterPro" id="IPR016064">
    <property type="entry name" value="NAD/diacylglycerol_kinase_sf"/>
</dbReference>
<keyword evidence="6" id="KW-0067">ATP-binding</keyword>
<organism evidence="9 10">
    <name type="scientific">Enterococcus thailandicus</name>
    <dbReference type="NCBI Taxonomy" id="417368"/>
    <lineage>
        <taxon>Bacteria</taxon>
        <taxon>Bacillati</taxon>
        <taxon>Bacillota</taxon>
        <taxon>Bacilli</taxon>
        <taxon>Lactobacillales</taxon>
        <taxon>Enterococcaceae</taxon>
        <taxon>Enterococcus</taxon>
    </lineage>
</organism>
<comment type="cofactor">
    <cofactor evidence="1">
        <name>Mg(2+)</name>
        <dbReference type="ChEBI" id="CHEBI:18420"/>
    </cofactor>
</comment>
<dbReference type="PROSITE" id="PS50146">
    <property type="entry name" value="DAGK"/>
    <property type="match status" value="1"/>
</dbReference>
<gene>
    <name evidence="9" type="ORF">A6E74_05490</name>
</gene>
<dbReference type="InterPro" id="IPR001206">
    <property type="entry name" value="Diacylglycerol_kinase_cat_dom"/>
</dbReference>
<sequence>MNFHYHLLINRAAGSGNGQKVADKMLPIFDQYRATYSVYYSEYPGHDAELAEQLAKATLVPWTTENQETLTTFPLLVIVGGDGTLHQVLNTFYQLDLEFPVAYVPAGSGNDFARGIGLSRNTEQAVTNLLNTTEPREINLLTYQEQVTDTKGVLVNNLGIGLDAAIVHATNHSATKERLNKYNLGSLSYILSILRVFFTQKGFPILVDVGGKTINFEKAFLCTTTNHPYFGGGVAIAPTAEAFKPTIDFVVVERINLFKIIWIVILLLQKKQLKSKNFHHFTTSKLRIVSTTPQFGQADGEDIAPQSFDLQFGTKNQSFWCQTKK</sequence>
<dbReference type="SUPFAM" id="SSF111331">
    <property type="entry name" value="NAD kinase/diacylglycerol kinase-like"/>
    <property type="match status" value="1"/>
</dbReference>
<keyword evidence="4" id="KW-0547">Nucleotide-binding</keyword>
<proteinExistence type="inferred from homology"/>
<evidence type="ECO:0000256" key="5">
    <source>
        <dbReference type="ARBA" id="ARBA00022777"/>
    </source>
</evidence>
<dbReference type="Gene3D" id="3.40.50.10330">
    <property type="entry name" value="Probable inorganic polyphosphate/atp-NAD kinase, domain 1"/>
    <property type="match status" value="1"/>
</dbReference>